<evidence type="ECO:0000256" key="21">
    <source>
        <dbReference type="ARBA" id="ARBA00023160"/>
    </source>
</evidence>
<dbReference type="RefSeq" id="XP_030634278.1">
    <property type="nucleotide sequence ID" value="XM_030778418.1"/>
</dbReference>
<feature type="signal peptide" evidence="30">
    <location>
        <begin position="1"/>
        <end position="18"/>
    </location>
</feature>
<evidence type="ECO:0000256" key="29">
    <source>
        <dbReference type="PIRSR" id="PIRSR000047-2"/>
    </source>
</evidence>
<evidence type="ECO:0000256" key="2">
    <source>
        <dbReference type="ARBA" id="ARBA00001719"/>
    </source>
</evidence>
<evidence type="ECO:0000256" key="26">
    <source>
        <dbReference type="ARBA" id="ARBA00045141"/>
    </source>
</evidence>
<keyword evidence="20 27" id="KW-0472">Membrane</keyword>
<keyword evidence="31" id="KW-1185">Reference proteome</keyword>
<dbReference type="GO" id="GO:0020037">
    <property type="term" value="F:heme binding"/>
    <property type="evidence" value="ECO:0007669"/>
    <property type="project" value="InterPro"/>
</dbReference>
<evidence type="ECO:0000256" key="9">
    <source>
        <dbReference type="ARBA" id="ARBA00022501"/>
    </source>
</evidence>
<comment type="cofactor">
    <cofactor evidence="3 27 28">
        <name>heme</name>
        <dbReference type="ChEBI" id="CHEBI:30413"/>
    </cofactor>
</comment>
<keyword evidence="23" id="KW-0456">Lyase</keyword>
<dbReference type="GO" id="GO:0004497">
    <property type="term" value="F:monooxygenase activity"/>
    <property type="evidence" value="ECO:0007669"/>
    <property type="project" value="InterPro"/>
</dbReference>
<gene>
    <name evidence="32" type="primary">ptgis</name>
</gene>
<name>A0A6J2VQL1_CHACN</name>
<evidence type="ECO:0000256" key="6">
    <source>
        <dbReference type="ARBA" id="ARBA00012204"/>
    </source>
</evidence>
<dbReference type="PRINTS" id="PR00465">
    <property type="entry name" value="EP450IV"/>
</dbReference>
<keyword evidence="19" id="KW-0443">Lipid metabolism</keyword>
<keyword evidence="11" id="KW-0643">Prostaglandin biosynthesis</keyword>
<evidence type="ECO:0000313" key="31">
    <source>
        <dbReference type="Proteomes" id="UP000504632"/>
    </source>
</evidence>
<evidence type="ECO:0000313" key="32">
    <source>
        <dbReference type="RefSeq" id="XP_030634278.1"/>
    </source>
</evidence>
<dbReference type="AlphaFoldDB" id="A0A6J2VQL1"/>
<feature type="binding site" description="axial binding residue" evidence="28">
    <location>
        <position position="420"/>
    </location>
    <ligand>
        <name>heme</name>
        <dbReference type="ChEBI" id="CHEBI:30413"/>
    </ligand>
    <ligandPart>
        <name>Fe</name>
        <dbReference type="ChEBI" id="CHEBI:18248"/>
    </ligandPart>
</feature>
<evidence type="ECO:0000256" key="5">
    <source>
        <dbReference type="ARBA" id="ARBA00010617"/>
    </source>
</evidence>
<keyword evidence="18 27" id="KW-0408">Iron</keyword>
<dbReference type="PIRSF" id="PIRSF000047">
    <property type="entry name" value="Cytochrome_CYPVIIA1"/>
    <property type="match status" value="1"/>
</dbReference>
<evidence type="ECO:0000256" key="16">
    <source>
        <dbReference type="ARBA" id="ARBA00022832"/>
    </source>
</evidence>
<protein>
    <recommendedName>
        <fullName evidence="8">Prostacyclin synthase</fullName>
        <ecNumber evidence="7">4.2.1.152</ecNumber>
        <ecNumber evidence="6">5.3.99.4</ecNumber>
    </recommendedName>
    <alternativeName>
        <fullName evidence="25">Hydroperoxy icosatetraenoate dehydratase</fullName>
    </alternativeName>
    <alternativeName>
        <fullName evidence="24">Prostaglandin I2 synthase</fullName>
    </alternativeName>
</protein>
<keyword evidence="17" id="KW-1133">Transmembrane helix</keyword>
<dbReference type="GO" id="GO:0005506">
    <property type="term" value="F:iron ion binding"/>
    <property type="evidence" value="ECO:0007669"/>
    <property type="project" value="InterPro"/>
</dbReference>
<feature type="binding site" evidence="29">
    <location>
        <position position="276"/>
    </location>
    <ligand>
        <name>substrate</name>
    </ligand>
</feature>
<evidence type="ECO:0000256" key="27">
    <source>
        <dbReference type="PIRNR" id="PIRNR000047"/>
    </source>
</evidence>
<keyword evidence="12 27" id="KW-0349">Heme</keyword>
<evidence type="ECO:0000256" key="13">
    <source>
        <dbReference type="ARBA" id="ARBA00022692"/>
    </source>
</evidence>
<feature type="binding site" evidence="29">
    <location>
        <position position="110"/>
    </location>
    <ligand>
        <name>substrate</name>
    </ligand>
</feature>
<reference evidence="32" key="1">
    <citation type="submission" date="2025-08" db="UniProtKB">
        <authorList>
            <consortium name="RefSeq"/>
        </authorList>
    </citation>
    <scope>IDENTIFICATION</scope>
</reference>
<proteinExistence type="inferred from homology"/>
<keyword evidence="15 27" id="KW-0256">Endoplasmic reticulum</keyword>
<keyword evidence="16" id="KW-0276">Fatty acid metabolism</keyword>
<dbReference type="InterPro" id="IPR001128">
    <property type="entry name" value="Cyt_P450"/>
</dbReference>
<dbReference type="InterPro" id="IPR002403">
    <property type="entry name" value="Cyt_P450_E_grp-IV"/>
</dbReference>
<evidence type="ECO:0000256" key="30">
    <source>
        <dbReference type="SAM" id="SignalP"/>
    </source>
</evidence>
<dbReference type="PANTHER" id="PTHR24306:SF4">
    <property type="entry name" value="PROSTACYCLIN SYNTHASE"/>
    <property type="match status" value="1"/>
</dbReference>
<keyword evidence="13" id="KW-0812">Transmembrane</keyword>
<keyword evidence="10" id="KW-0444">Lipid biosynthesis</keyword>
<dbReference type="OrthoDB" id="6692864at2759"/>
<dbReference type="Pfam" id="PF00067">
    <property type="entry name" value="p450"/>
    <property type="match status" value="1"/>
</dbReference>
<dbReference type="SUPFAM" id="SSF48264">
    <property type="entry name" value="Cytochrome P450"/>
    <property type="match status" value="1"/>
</dbReference>
<comment type="function">
    <text evidence="26">Catalyzes the biosynthesis and metabolism of eicosanoids. Catalyzes the isomerization of prostaglandin H2 to prostacyclin (= prostaglandin I2), a potent mediator of vasodilation and inhibitor of platelet aggregation. Additionally, displays dehydratase activity, toward hydroperoxyeicosatetraenoates (HPETEs), especially toward (15S)-hydroperoxy-(5Z,8Z,11Z,13E)-eicosatetraenoate (15(S)-HPETE).</text>
</comment>
<feature type="binding site" evidence="29">
    <location>
        <position position="361"/>
    </location>
    <ligand>
        <name>substrate</name>
    </ligand>
</feature>
<dbReference type="CTD" id="5740"/>
<comment type="subcellular location">
    <subcellularLocation>
        <location evidence="4">Endoplasmic reticulum membrane</location>
        <topology evidence="4">Single-pass membrane protein</topology>
    </subcellularLocation>
</comment>
<evidence type="ECO:0000256" key="12">
    <source>
        <dbReference type="ARBA" id="ARBA00022617"/>
    </source>
</evidence>
<evidence type="ECO:0000256" key="1">
    <source>
        <dbReference type="ARBA" id="ARBA00000463"/>
    </source>
</evidence>
<dbReference type="Proteomes" id="UP000504632">
    <property type="component" value="Chromosome 6"/>
</dbReference>
<dbReference type="EC" id="4.2.1.152" evidence="7"/>
<dbReference type="InterPro" id="IPR036396">
    <property type="entry name" value="Cyt_P450_sf"/>
</dbReference>
<dbReference type="GO" id="GO:0005789">
    <property type="term" value="C:endoplasmic reticulum membrane"/>
    <property type="evidence" value="ECO:0007669"/>
    <property type="project" value="UniProtKB-SubCell"/>
</dbReference>
<comment type="similarity">
    <text evidence="5 27">Belongs to the cytochrome P450 family.</text>
</comment>
<organism evidence="31 32">
    <name type="scientific">Chanos chanos</name>
    <name type="common">Milkfish</name>
    <name type="synonym">Mugil chanos</name>
    <dbReference type="NCBI Taxonomy" id="29144"/>
    <lineage>
        <taxon>Eukaryota</taxon>
        <taxon>Metazoa</taxon>
        <taxon>Chordata</taxon>
        <taxon>Craniata</taxon>
        <taxon>Vertebrata</taxon>
        <taxon>Euteleostomi</taxon>
        <taxon>Actinopterygii</taxon>
        <taxon>Neopterygii</taxon>
        <taxon>Teleostei</taxon>
        <taxon>Ostariophysi</taxon>
        <taxon>Gonorynchiformes</taxon>
        <taxon>Chanidae</taxon>
        <taxon>Chanos</taxon>
    </lineage>
</organism>
<feature type="binding site" evidence="29">
    <location>
        <position position="104"/>
    </location>
    <ligand>
        <name>substrate</name>
    </ligand>
</feature>
<keyword evidence="22" id="KW-0413">Isomerase</keyword>
<dbReference type="GO" id="GO:0016705">
    <property type="term" value="F:oxidoreductase activity, acting on paired donors, with incorporation or reduction of molecular oxygen"/>
    <property type="evidence" value="ECO:0007669"/>
    <property type="project" value="InterPro"/>
</dbReference>
<dbReference type="GO" id="GO:0001516">
    <property type="term" value="P:prostaglandin biosynthetic process"/>
    <property type="evidence" value="ECO:0007669"/>
    <property type="project" value="UniProtKB-KW"/>
</dbReference>
<dbReference type="InParanoid" id="A0A6J2VQL1"/>
<dbReference type="GO" id="GO:0008116">
    <property type="term" value="F:prostaglandin-I synthase activity"/>
    <property type="evidence" value="ECO:0007669"/>
    <property type="project" value="UniProtKB-EC"/>
</dbReference>
<dbReference type="GO" id="GO:0106256">
    <property type="term" value="F:hydroperoxy icosatetraenoate dehydratase activity"/>
    <property type="evidence" value="ECO:0007669"/>
    <property type="project" value="UniProtKB-EC"/>
</dbReference>
<dbReference type="Gene3D" id="1.10.630.10">
    <property type="entry name" value="Cytochrome P450"/>
    <property type="match status" value="1"/>
</dbReference>
<evidence type="ECO:0000256" key="15">
    <source>
        <dbReference type="ARBA" id="ARBA00022824"/>
    </source>
</evidence>
<evidence type="ECO:0000256" key="19">
    <source>
        <dbReference type="ARBA" id="ARBA00023098"/>
    </source>
</evidence>
<keyword evidence="30" id="KW-0732">Signal</keyword>
<dbReference type="FunCoup" id="A0A6J2VQL1">
    <property type="interactions" value="26"/>
</dbReference>
<sequence>MIPIILISLLGLLPVVWLFSKRTRLENEPPLDKGYIPWLGHALEFGRDAAKFLTRMKQKHGDIFTVRVAGRYVTVLLDPNSYDAVLSDTTTLDRTRISQMLLQRIFDVRLPSYEAEAQRRCMERYFQGPSLSQLCSSMYHNLQFLLATDTTPGSVEWKQSGLFNFCYSMLFRAGYLSMFGTENNNKAELSAVYEEFRKFDRLLGKLARSTLTKEEKKVAVSARERLWGLLSSALQSEAPEFQSWRKRYLHLLEQSGAGPETQTRAMLMQLWLTQGNAGPASFWLLAFLLTHPEAMKAVREELRELQRPPVDAAQKHTPVFDSVLKETLRMTSAAFVTREVLQNKTLRLSGGREVLLRQGDRLCLFPFLSPQMDPQIHPEPEKFKFDRFLTTDGKEKTEFYKDGRRMKYYSMPWGAGANACVGRHFAVTAIKQFVFMVLTHLDLELSDPNATIPPVNPSRYGFGVIQPDRDLEVQYRLRKLPRNWSSPAYTL</sequence>
<evidence type="ECO:0000256" key="23">
    <source>
        <dbReference type="ARBA" id="ARBA00023239"/>
    </source>
</evidence>
<comment type="catalytic activity">
    <reaction evidence="2">
        <text>a hydroperoxyeicosatetraenoate = an oxoeicosatetraenoate + H2O</text>
        <dbReference type="Rhea" id="RHEA:55556"/>
        <dbReference type="ChEBI" id="CHEBI:15377"/>
        <dbReference type="ChEBI" id="CHEBI:59720"/>
        <dbReference type="ChEBI" id="CHEBI:131859"/>
        <dbReference type="EC" id="4.2.1.152"/>
    </reaction>
    <physiologicalReaction direction="left-to-right" evidence="2">
        <dbReference type="Rhea" id="RHEA:55557"/>
    </physiologicalReaction>
</comment>
<dbReference type="EC" id="5.3.99.4" evidence="6"/>
<dbReference type="GeneID" id="115815463"/>
<evidence type="ECO:0000256" key="4">
    <source>
        <dbReference type="ARBA" id="ARBA00004389"/>
    </source>
</evidence>
<evidence type="ECO:0000256" key="20">
    <source>
        <dbReference type="ARBA" id="ARBA00023136"/>
    </source>
</evidence>
<evidence type="ECO:0000256" key="3">
    <source>
        <dbReference type="ARBA" id="ARBA00001971"/>
    </source>
</evidence>
<dbReference type="PANTHER" id="PTHR24306">
    <property type="match status" value="1"/>
</dbReference>
<feature type="chain" id="PRO_5026688676" description="Prostacyclin synthase" evidence="30">
    <location>
        <begin position="19"/>
        <end position="491"/>
    </location>
</feature>
<evidence type="ECO:0000256" key="28">
    <source>
        <dbReference type="PIRSR" id="PIRSR000047-1"/>
    </source>
</evidence>
<evidence type="ECO:0000256" key="18">
    <source>
        <dbReference type="ARBA" id="ARBA00023004"/>
    </source>
</evidence>
<evidence type="ECO:0000256" key="22">
    <source>
        <dbReference type="ARBA" id="ARBA00023235"/>
    </source>
</evidence>
<evidence type="ECO:0000256" key="11">
    <source>
        <dbReference type="ARBA" id="ARBA00022585"/>
    </source>
</evidence>
<keyword evidence="9" id="KW-0644">Prostaglandin metabolism</keyword>
<accession>A0A6J2VQL1</accession>
<keyword evidence="14 27" id="KW-0479">Metal-binding</keyword>
<evidence type="ECO:0000256" key="17">
    <source>
        <dbReference type="ARBA" id="ARBA00022989"/>
    </source>
</evidence>
<evidence type="ECO:0000256" key="8">
    <source>
        <dbReference type="ARBA" id="ARBA00017409"/>
    </source>
</evidence>
<evidence type="ECO:0000256" key="25">
    <source>
        <dbReference type="ARBA" id="ARBA00033404"/>
    </source>
</evidence>
<comment type="catalytic activity">
    <reaction evidence="1">
        <text>prostaglandin H2 = prostaglandin I2</text>
        <dbReference type="Rhea" id="RHEA:23580"/>
        <dbReference type="ChEBI" id="CHEBI:57403"/>
        <dbReference type="ChEBI" id="CHEBI:57405"/>
        <dbReference type="EC" id="5.3.99.4"/>
    </reaction>
    <physiologicalReaction direction="left-to-right" evidence="1">
        <dbReference type="Rhea" id="RHEA:23581"/>
    </physiologicalReaction>
</comment>
<dbReference type="InterPro" id="IPR024204">
    <property type="entry name" value="Cyt_P450_CYP7A1-type"/>
</dbReference>
<evidence type="ECO:0000256" key="14">
    <source>
        <dbReference type="ARBA" id="ARBA00022723"/>
    </source>
</evidence>
<evidence type="ECO:0000256" key="24">
    <source>
        <dbReference type="ARBA" id="ARBA00031205"/>
    </source>
</evidence>
<keyword evidence="21" id="KW-0275">Fatty acid biosynthesis</keyword>
<evidence type="ECO:0000256" key="7">
    <source>
        <dbReference type="ARBA" id="ARBA00013084"/>
    </source>
</evidence>
<evidence type="ECO:0000256" key="10">
    <source>
        <dbReference type="ARBA" id="ARBA00022516"/>
    </source>
</evidence>